<evidence type="ECO:0000256" key="1">
    <source>
        <dbReference type="SAM" id="MobiDB-lite"/>
    </source>
</evidence>
<dbReference type="EMBL" id="RZHD01000004">
    <property type="protein sequence ID" value="RUR47585.1"/>
    <property type="molecule type" value="Genomic_DNA"/>
</dbReference>
<protein>
    <submittedName>
        <fullName evidence="3">Malonate transporter subunit MadL</fullName>
    </submittedName>
</protein>
<keyword evidence="2" id="KW-1133">Transmembrane helix</keyword>
<keyword evidence="4" id="KW-1185">Reference proteome</keyword>
<keyword evidence="2" id="KW-0812">Transmembrane</keyword>
<gene>
    <name evidence="3" type="primary">madL</name>
    <name evidence="3" type="ORF">ELY37_04790</name>
</gene>
<evidence type="ECO:0000256" key="2">
    <source>
        <dbReference type="SAM" id="Phobius"/>
    </source>
</evidence>
<feature type="transmembrane region" description="Helical" evidence="2">
    <location>
        <begin position="7"/>
        <end position="27"/>
    </location>
</feature>
<evidence type="ECO:0000313" key="4">
    <source>
        <dbReference type="Proteomes" id="UP000286912"/>
    </source>
</evidence>
<dbReference type="RefSeq" id="WP_126952157.1">
    <property type="nucleotide sequence ID" value="NZ_RZHC01000012.1"/>
</dbReference>
<dbReference type="Pfam" id="PF03817">
    <property type="entry name" value="MadL"/>
    <property type="match status" value="1"/>
</dbReference>
<dbReference type="GO" id="GO:0016020">
    <property type="term" value="C:membrane"/>
    <property type="evidence" value="ECO:0007669"/>
    <property type="project" value="InterPro"/>
</dbReference>
<keyword evidence="2" id="KW-0472">Membrane</keyword>
<dbReference type="AlphaFoldDB" id="A0A3S0YDL6"/>
<feature type="region of interest" description="Disordered" evidence="1">
    <location>
        <begin position="121"/>
        <end position="161"/>
    </location>
</feature>
<dbReference type="OrthoDB" id="286752at2"/>
<proteinExistence type="predicted"/>
<feature type="transmembrane region" description="Helical" evidence="2">
    <location>
        <begin position="33"/>
        <end position="51"/>
    </location>
</feature>
<feature type="compositionally biased region" description="Basic and acidic residues" evidence="1">
    <location>
        <begin position="121"/>
        <end position="130"/>
    </location>
</feature>
<sequence>MVIYGVALLAGCMLVGLWAGDVLGILLGVDSNVGGVGIAMLMLIFLGGYLMDKNKMPASTEDGIKFWNGMYIPIVVAMAASQDVAAAFDGGMIALLAALLAVIVSFALIPFLNRLGRATPAEKKAGETKDIVPVSPKGAKKALSASSSPHSHASARARHAR</sequence>
<accession>A0A3S0YDL6</accession>
<dbReference type="Proteomes" id="UP000286912">
    <property type="component" value="Unassembled WGS sequence"/>
</dbReference>
<evidence type="ECO:0000313" key="3">
    <source>
        <dbReference type="EMBL" id="RUR47585.1"/>
    </source>
</evidence>
<dbReference type="NCBIfam" id="TIGR00807">
    <property type="entry name" value="malonate_madL"/>
    <property type="match status" value="1"/>
</dbReference>
<name>A0A3S0YDL6_9GAMM</name>
<reference evidence="3 4" key="1">
    <citation type="submission" date="2018-12" db="EMBL/GenBank/DDBJ databases">
        <title>three novel Halomonas strain isolated from plants.</title>
        <authorList>
            <person name="Sun C."/>
        </authorList>
    </citation>
    <scope>NUCLEOTIDE SEQUENCE [LARGE SCALE GENOMIC DNA]</scope>
    <source>
        <strain evidence="3 4">RC</strain>
    </source>
</reference>
<dbReference type="InterPro" id="IPR004690">
    <property type="entry name" value="Maln_transptMadL"/>
</dbReference>
<feature type="transmembrane region" description="Helical" evidence="2">
    <location>
        <begin position="92"/>
        <end position="113"/>
    </location>
</feature>
<organism evidence="3 4">
    <name type="scientific">Vreelandella populi</name>
    <dbReference type="NCBI Taxonomy" id="2498858"/>
    <lineage>
        <taxon>Bacteria</taxon>
        <taxon>Pseudomonadati</taxon>
        <taxon>Pseudomonadota</taxon>
        <taxon>Gammaproteobacteria</taxon>
        <taxon>Oceanospirillales</taxon>
        <taxon>Halomonadaceae</taxon>
        <taxon>Vreelandella</taxon>
    </lineage>
</organism>
<comment type="caution">
    <text evidence="3">The sequence shown here is derived from an EMBL/GenBank/DDBJ whole genome shotgun (WGS) entry which is preliminary data.</text>
</comment>
<feature type="compositionally biased region" description="Low complexity" evidence="1">
    <location>
        <begin position="135"/>
        <end position="152"/>
    </location>
</feature>
<feature type="transmembrane region" description="Helical" evidence="2">
    <location>
        <begin position="63"/>
        <end position="80"/>
    </location>
</feature>